<dbReference type="Proteomes" id="UP001066276">
    <property type="component" value="Chromosome 11"/>
</dbReference>
<name>A0AAV7L951_PLEWA</name>
<dbReference type="EMBL" id="JANPWB010000015">
    <property type="protein sequence ID" value="KAJ1087623.1"/>
    <property type="molecule type" value="Genomic_DNA"/>
</dbReference>
<keyword evidence="3" id="KW-1185">Reference proteome</keyword>
<gene>
    <name evidence="2" type="ORF">NDU88_000790</name>
</gene>
<evidence type="ECO:0000256" key="1">
    <source>
        <dbReference type="SAM" id="MobiDB-lite"/>
    </source>
</evidence>
<reference evidence="2" key="1">
    <citation type="journal article" date="2022" name="bioRxiv">
        <title>Sequencing and chromosome-scale assembly of the giantPleurodeles waltlgenome.</title>
        <authorList>
            <person name="Brown T."/>
            <person name="Elewa A."/>
            <person name="Iarovenko S."/>
            <person name="Subramanian E."/>
            <person name="Araus A.J."/>
            <person name="Petzold A."/>
            <person name="Susuki M."/>
            <person name="Suzuki K.-i.T."/>
            <person name="Hayashi T."/>
            <person name="Toyoda A."/>
            <person name="Oliveira C."/>
            <person name="Osipova E."/>
            <person name="Leigh N.D."/>
            <person name="Simon A."/>
            <person name="Yun M.H."/>
        </authorList>
    </citation>
    <scope>NUCLEOTIDE SEQUENCE</scope>
    <source>
        <strain evidence="2">20211129_DDA</strain>
        <tissue evidence="2">Liver</tissue>
    </source>
</reference>
<comment type="caution">
    <text evidence="2">The sequence shown here is derived from an EMBL/GenBank/DDBJ whole genome shotgun (WGS) entry which is preliminary data.</text>
</comment>
<accession>A0AAV7L951</accession>
<organism evidence="2 3">
    <name type="scientific">Pleurodeles waltl</name>
    <name type="common">Iberian ribbed newt</name>
    <dbReference type="NCBI Taxonomy" id="8319"/>
    <lineage>
        <taxon>Eukaryota</taxon>
        <taxon>Metazoa</taxon>
        <taxon>Chordata</taxon>
        <taxon>Craniata</taxon>
        <taxon>Vertebrata</taxon>
        <taxon>Euteleostomi</taxon>
        <taxon>Amphibia</taxon>
        <taxon>Batrachia</taxon>
        <taxon>Caudata</taxon>
        <taxon>Salamandroidea</taxon>
        <taxon>Salamandridae</taxon>
        <taxon>Pleurodelinae</taxon>
        <taxon>Pleurodeles</taxon>
    </lineage>
</organism>
<sequence length="100" mass="11104">MQRQGSKSPDESPPTAVGPNMASSRGDTEDDPEEDVFLVSYTAQNSKSRRPQPHCHITITGKLVVALIDTRDSVSVMTYQQYLLLDPCPPVSRMHSRIYA</sequence>
<evidence type="ECO:0000313" key="2">
    <source>
        <dbReference type="EMBL" id="KAJ1087623.1"/>
    </source>
</evidence>
<protein>
    <submittedName>
        <fullName evidence="2">Uncharacterized protein</fullName>
    </submittedName>
</protein>
<proteinExistence type="predicted"/>
<dbReference type="AlphaFoldDB" id="A0AAV7L951"/>
<evidence type="ECO:0000313" key="3">
    <source>
        <dbReference type="Proteomes" id="UP001066276"/>
    </source>
</evidence>
<feature type="region of interest" description="Disordered" evidence="1">
    <location>
        <begin position="1"/>
        <end position="53"/>
    </location>
</feature>